<protein>
    <submittedName>
        <fullName evidence="1">Uncharacterized protein</fullName>
    </submittedName>
</protein>
<organism evidence="1 2">
    <name type="scientific">Ensete ventricosum</name>
    <name type="common">Abyssinian banana</name>
    <name type="synonym">Musa ensete</name>
    <dbReference type="NCBI Taxonomy" id="4639"/>
    <lineage>
        <taxon>Eukaryota</taxon>
        <taxon>Viridiplantae</taxon>
        <taxon>Streptophyta</taxon>
        <taxon>Embryophyta</taxon>
        <taxon>Tracheophyta</taxon>
        <taxon>Spermatophyta</taxon>
        <taxon>Magnoliopsida</taxon>
        <taxon>Liliopsida</taxon>
        <taxon>Zingiberales</taxon>
        <taxon>Musaceae</taxon>
        <taxon>Ensete</taxon>
    </lineage>
</organism>
<comment type="caution">
    <text evidence="1">The sequence shown here is derived from an EMBL/GenBank/DDBJ whole genome shotgun (WGS) entry which is preliminary data.</text>
</comment>
<evidence type="ECO:0000313" key="2">
    <source>
        <dbReference type="Proteomes" id="UP000287651"/>
    </source>
</evidence>
<name>A0A426XSP9_ENSVE</name>
<dbReference type="AlphaFoldDB" id="A0A426XSP9"/>
<dbReference type="EMBL" id="AMZH03017796">
    <property type="protein sequence ID" value="RRT42500.1"/>
    <property type="molecule type" value="Genomic_DNA"/>
</dbReference>
<evidence type="ECO:0000313" key="1">
    <source>
        <dbReference type="EMBL" id="RRT42500.1"/>
    </source>
</evidence>
<sequence>MLGADIVVAPSTPVIGIVRGDITQCPLRQPDGSLLTIDFMLSTPSPLSASSAPSLSSPSNLHCTDRLLFSFVSFATSFKEASNVMGASR</sequence>
<gene>
    <name evidence="1" type="ORF">B296_00042289</name>
</gene>
<reference evidence="1 2" key="1">
    <citation type="journal article" date="2014" name="Agronomy (Basel)">
        <title>A Draft Genome Sequence for Ensete ventricosum, the Drought-Tolerant Tree Against Hunger.</title>
        <authorList>
            <person name="Harrison J."/>
            <person name="Moore K.A."/>
            <person name="Paszkiewicz K."/>
            <person name="Jones T."/>
            <person name="Grant M."/>
            <person name="Ambacheew D."/>
            <person name="Muzemil S."/>
            <person name="Studholme D.J."/>
        </authorList>
    </citation>
    <scope>NUCLEOTIDE SEQUENCE [LARGE SCALE GENOMIC DNA]</scope>
</reference>
<accession>A0A426XSP9</accession>
<proteinExistence type="predicted"/>
<dbReference type="Proteomes" id="UP000287651">
    <property type="component" value="Unassembled WGS sequence"/>
</dbReference>